<keyword evidence="1" id="KW-1133">Transmembrane helix</keyword>
<reference evidence="4" key="2">
    <citation type="journal article" date="2017" name="Nat. Plants">
        <title>The Aegilops tauschii genome reveals multiple impacts of transposons.</title>
        <authorList>
            <person name="Zhao G."/>
            <person name="Zou C."/>
            <person name="Li K."/>
            <person name="Wang K."/>
            <person name="Li T."/>
            <person name="Gao L."/>
            <person name="Zhang X."/>
            <person name="Wang H."/>
            <person name="Yang Z."/>
            <person name="Liu X."/>
            <person name="Jiang W."/>
            <person name="Mao L."/>
            <person name="Kong X."/>
            <person name="Jiao Y."/>
            <person name="Jia J."/>
        </authorList>
    </citation>
    <scope>NUCLEOTIDE SEQUENCE [LARGE SCALE GENOMIC DNA]</scope>
    <source>
        <strain evidence="4">cv. AL8/78</strain>
    </source>
</reference>
<dbReference type="InterPro" id="IPR026960">
    <property type="entry name" value="RVT-Znf"/>
</dbReference>
<dbReference type="Gramene" id="AET1Gv20390300.1">
    <property type="protein sequence ID" value="AET1Gv20390300.1"/>
    <property type="gene ID" value="AET1Gv20390300"/>
</dbReference>
<accession>A0A452YE96</accession>
<reference evidence="4" key="1">
    <citation type="journal article" date="2014" name="Science">
        <title>Ancient hybridizations among the ancestral genomes of bread wheat.</title>
        <authorList>
            <consortium name="International Wheat Genome Sequencing Consortium,"/>
            <person name="Marcussen T."/>
            <person name="Sandve S.R."/>
            <person name="Heier L."/>
            <person name="Spannagl M."/>
            <person name="Pfeifer M."/>
            <person name="Jakobsen K.S."/>
            <person name="Wulff B.B."/>
            <person name="Steuernagel B."/>
            <person name="Mayer K.F."/>
            <person name="Olsen O.A."/>
        </authorList>
    </citation>
    <scope>NUCLEOTIDE SEQUENCE [LARGE SCALE GENOMIC DNA]</scope>
    <source>
        <strain evidence="4">cv. AL8/78</strain>
    </source>
</reference>
<protein>
    <recommendedName>
        <fullName evidence="2">Reverse transcriptase zinc-binding domain-containing protein</fullName>
    </recommendedName>
</protein>
<feature type="transmembrane region" description="Helical" evidence="1">
    <location>
        <begin position="12"/>
        <end position="33"/>
    </location>
</feature>
<evidence type="ECO:0000259" key="2">
    <source>
        <dbReference type="Pfam" id="PF13966"/>
    </source>
</evidence>
<sequence length="360" mass="42338">MLLLRVRLTLLNFSLSSIVYYYMAMFLLPKTFIEKLDKRRQRFFWQSMGGRKRYHLVCWDRICRSKDKGGLGVKDLRKQNISLLVKWWWKLDTQEGLWQDIVKAKYLKKDTVATVKSKFNDSPIWKDIMKVREYYMRGRIIQVKSGNVARVWEDSLNGLRPMCTQYPQLFSICTLADLTGDKLRGVDVGDMFRRRLHPPLDDMWSAMRAAVLKIPLSAGPDQIGWAPGPNRRFSTKSMYKMLENNLAGCDFRWIWKSKIPLKIKIFLWQLFQDAILTRDVMKRRKWPGNAKCSFCAERETSQHLFFLCPVSKIIWRSVGAVLGTDLCPNNLWQYCSWCYIFLPDGARFYTFGLAAVCWAI</sequence>
<keyword evidence="1" id="KW-0812">Transmembrane</keyword>
<feature type="domain" description="Reverse transcriptase zinc-binding" evidence="2">
    <location>
        <begin position="233"/>
        <end position="315"/>
    </location>
</feature>
<reference evidence="3" key="5">
    <citation type="journal article" date="2021" name="G3 (Bethesda)">
        <title>Aegilops tauschii genome assembly Aet v5.0 features greater sequence contiguity and improved annotation.</title>
        <authorList>
            <person name="Wang L."/>
            <person name="Zhu T."/>
            <person name="Rodriguez J.C."/>
            <person name="Deal K.R."/>
            <person name="Dubcovsky J."/>
            <person name="McGuire P.E."/>
            <person name="Lux T."/>
            <person name="Spannagl M."/>
            <person name="Mayer K.F.X."/>
            <person name="Baldrich P."/>
            <person name="Meyers B.C."/>
            <person name="Huo N."/>
            <person name="Gu Y.Q."/>
            <person name="Zhou H."/>
            <person name="Devos K.M."/>
            <person name="Bennetzen J.L."/>
            <person name="Unver T."/>
            <person name="Budak H."/>
            <person name="Gulick P.J."/>
            <person name="Galiba G."/>
            <person name="Kalapos B."/>
            <person name="Nelson D.R."/>
            <person name="Li P."/>
            <person name="You F.M."/>
            <person name="Luo M.C."/>
            <person name="Dvorak J."/>
        </authorList>
    </citation>
    <scope>NUCLEOTIDE SEQUENCE [LARGE SCALE GENOMIC DNA]</scope>
    <source>
        <strain evidence="3">cv. AL8/78</strain>
    </source>
</reference>
<reference evidence="3" key="3">
    <citation type="journal article" date="2017" name="Nature">
        <title>Genome sequence of the progenitor of the wheat D genome Aegilops tauschii.</title>
        <authorList>
            <person name="Luo M.C."/>
            <person name="Gu Y.Q."/>
            <person name="Puiu D."/>
            <person name="Wang H."/>
            <person name="Twardziok S.O."/>
            <person name="Deal K.R."/>
            <person name="Huo N."/>
            <person name="Zhu T."/>
            <person name="Wang L."/>
            <person name="Wang Y."/>
            <person name="McGuire P.E."/>
            <person name="Liu S."/>
            <person name="Long H."/>
            <person name="Ramasamy R.K."/>
            <person name="Rodriguez J.C."/>
            <person name="Van S.L."/>
            <person name="Yuan L."/>
            <person name="Wang Z."/>
            <person name="Xia Z."/>
            <person name="Xiao L."/>
            <person name="Anderson O.D."/>
            <person name="Ouyang S."/>
            <person name="Liang Y."/>
            <person name="Zimin A.V."/>
            <person name="Pertea G."/>
            <person name="Qi P."/>
            <person name="Bennetzen J.L."/>
            <person name="Dai X."/>
            <person name="Dawson M.W."/>
            <person name="Muller H.G."/>
            <person name="Kugler K."/>
            <person name="Rivarola-Duarte L."/>
            <person name="Spannagl M."/>
            <person name="Mayer K.F.X."/>
            <person name="Lu F.H."/>
            <person name="Bevan M.W."/>
            <person name="Leroy P."/>
            <person name="Li P."/>
            <person name="You F.M."/>
            <person name="Sun Q."/>
            <person name="Liu Z."/>
            <person name="Lyons E."/>
            <person name="Wicker T."/>
            <person name="Salzberg S.L."/>
            <person name="Devos K.M."/>
            <person name="Dvorak J."/>
        </authorList>
    </citation>
    <scope>NUCLEOTIDE SEQUENCE [LARGE SCALE GENOMIC DNA]</scope>
    <source>
        <strain evidence="3">cv. AL8/78</strain>
    </source>
</reference>
<evidence type="ECO:0000256" key="1">
    <source>
        <dbReference type="SAM" id="Phobius"/>
    </source>
</evidence>
<evidence type="ECO:0000313" key="4">
    <source>
        <dbReference type="Proteomes" id="UP000015105"/>
    </source>
</evidence>
<dbReference type="PANTHER" id="PTHR33116:SF87">
    <property type="entry name" value="OS01G0158850 PROTEIN"/>
    <property type="match status" value="1"/>
</dbReference>
<proteinExistence type="predicted"/>
<name>A0A452YE96_AEGTS</name>
<organism evidence="3 4">
    <name type="scientific">Aegilops tauschii subsp. strangulata</name>
    <name type="common">Goatgrass</name>
    <dbReference type="NCBI Taxonomy" id="200361"/>
    <lineage>
        <taxon>Eukaryota</taxon>
        <taxon>Viridiplantae</taxon>
        <taxon>Streptophyta</taxon>
        <taxon>Embryophyta</taxon>
        <taxon>Tracheophyta</taxon>
        <taxon>Spermatophyta</taxon>
        <taxon>Magnoliopsida</taxon>
        <taxon>Liliopsida</taxon>
        <taxon>Poales</taxon>
        <taxon>Poaceae</taxon>
        <taxon>BOP clade</taxon>
        <taxon>Pooideae</taxon>
        <taxon>Triticodae</taxon>
        <taxon>Triticeae</taxon>
        <taxon>Triticinae</taxon>
        <taxon>Aegilops</taxon>
    </lineage>
</organism>
<dbReference type="AlphaFoldDB" id="A0A452YE96"/>
<dbReference type="Proteomes" id="UP000015105">
    <property type="component" value="Chromosome 1D"/>
</dbReference>
<reference evidence="3" key="4">
    <citation type="submission" date="2019-03" db="UniProtKB">
        <authorList>
            <consortium name="EnsemblPlants"/>
        </authorList>
    </citation>
    <scope>IDENTIFICATION</scope>
</reference>
<evidence type="ECO:0000313" key="3">
    <source>
        <dbReference type="EnsemblPlants" id="AET1Gv20390300.1"/>
    </source>
</evidence>
<dbReference type="Pfam" id="PF13966">
    <property type="entry name" value="zf-RVT"/>
    <property type="match status" value="1"/>
</dbReference>
<dbReference type="PANTHER" id="PTHR33116">
    <property type="entry name" value="REVERSE TRANSCRIPTASE ZINC-BINDING DOMAIN-CONTAINING PROTEIN-RELATED-RELATED"/>
    <property type="match status" value="1"/>
</dbReference>
<dbReference type="EnsemblPlants" id="AET1Gv20390300.1">
    <property type="protein sequence ID" value="AET1Gv20390300.1"/>
    <property type="gene ID" value="AET1Gv20390300"/>
</dbReference>
<dbReference type="STRING" id="200361.A0A452YE96"/>
<keyword evidence="4" id="KW-1185">Reference proteome</keyword>
<keyword evidence="1" id="KW-0472">Membrane</keyword>